<dbReference type="Proteomes" id="UP000235649">
    <property type="component" value="Unassembled WGS sequence"/>
</dbReference>
<evidence type="ECO:0000256" key="1">
    <source>
        <dbReference type="SAM" id="Phobius"/>
    </source>
</evidence>
<sequence length="60" mass="7191">MFAELLIITVWIGVWIITSLFLTVIVEIYYLLTPNQEYVKHPNFLKQWLKILLIIPLFMP</sequence>
<feature type="transmembrane region" description="Helical" evidence="1">
    <location>
        <begin position="6"/>
        <end position="32"/>
    </location>
</feature>
<keyword evidence="1" id="KW-0472">Membrane</keyword>
<evidence type="ECO:0000313" key="2">
    <source>
        <dbReference type="EMBL" id="PMD73772.1"/>
    </source>
</evidence>
<reference evidence="2 3" key="1">
    <citation type="submission" date="2017-05" db="EMBL/GenBank/DDBJ databases">
        <title>Lactobacillus nurukis nov., sp. nov., isolated from nuruk.</title>
        <authorList>
            <person name="Kim S.-J."/>
        </authorList>
    </citation>
    <scope>NUCLEOTIDE SEQUENCE [LARGE SCALE GENOMIC DNA]</scope>
    <source>
        <strain evidence="2 3">SYF10-1a</strain>
    </source>
</reference>
<comment type="caution">
    <text evidence="2">The sequence shown here is derived from an EMBL/GenBank/DDBJ whole genome shotgun (WGS) entry which is preliminary data.</text>
</comment>
<dbReference type="AlphaFoldDB" id="A0A2N7AXH4"/>
<organism evidence="2 3">
    <name type="scientific">Companilactobacillus nuruki</name>
    <dbReference type="NCBI Taxonomy" id="1993540"/>
    <lineage>
        <taxon>Bacteria</taxon>
        <taxon>Bacillati</taxon>
        <taxon>Bacillota</taxon>
        <taxon>Bacilli</taxon>
        <taxon>Lactobacillales</taxon>
        <taxon>Lactobacillaceae</taxon>
        <taxon>Companilactobacillus</taxon>
    </lineage>
</organism>
<evidence type="ECO:0000313" key="3">
    <source>
        <dbReference type="Proteomes" id="UP000235649"/>
    </source>
</evidence>
<keyword evidence="1" id="KW-1133">Transmembrane helix</keyword>
<accession>A0A2N7AXH4</accession>
<gene>
    <name evidence="2" type="ORF">CBP76_00035</name>
</gene>
<protein>
    <submittedName>
        <fullName evidence="2">Uncharacterized protein</fullName>
    </submittedName>
</protein>
<name>A0A2N7AXH4_9LACO</name>
<keyword evidence="3" id="KW-1185">Reference proteome</keyword>
<proteinExistence type="predicted"/>
<keyword evidence="1" id="KW-0812">Transmembrane</keyword>
<dbReference type="EMBL" id="NIPR01000001">
    <property type="protein sequence ID" value="PMD73772.1"/>
    <property type="molecule type" value="Genomic_DNA"/>
</dbReference>